<dbReference type="RefSeq" id="WP_089370586.1">
    <property type="nucleotide sequence ID" value="NZ_BMEP01000003.1"/>
</dbReference>
<evidence type="ECO:0000313" key="8">
    <source>
        <dbReference type="EMBL" id="SNR48500.1"/>
    </source>
</evidence>
<dbReference type="InterPro" id="IPR015424">
    <property type="entry name" value="PyrdxlP-dep_Trfase"/>
</dbReference>
<evidence type="ECO:0000256" key="4">
    <source>
        <dbReference type="ARBA" id="ARBA00022679"/>
    </source>
</evidence>
<dbReference type="InterPro" id="IPR004839">
    <property type="entry name" value="Aminotransferase_I/II_large"/>
</dbReference>
<dbReference type="PROSITE" id="PS00599">
    <property type="entry name" value="AA_TRANSFER_CLASS_2"/>
    <property type="match status" value="1"/>
</dbReference>
<dbReference type="Proteomes" id="UP000198379">
    <property type="component" value="Unassembled WGS sequence"/>
</dbReference>
<dbReference type="GO" id="GO:0009102">
    <property type="term" value="P:biotin biosynthetic process"/>
    <property type="evidence" value="ECO:0007669"/>
    <property type="project" value="TreeGrafter"/>
</dbReference>
<feature type="domain" description="Aminotransferase class I/classII large" evidence="7">
    <location>
        <begin position="29"/>
        <end position="379"/>
    </location>
</feature>
<evidence type="ECO:0000256" key="2">
    <source>
        <dbReference type="ARBA" id="ARBA00005189"/>
    </source>
</evidence>
<dbReference type="InterPro" id="IPR050087">
    <property type="entry name" value="AON_synthase_class-II"/>
</dbReference>
<dbReference type="InterPro" id="IPR015422">
    <property type="entry name" value="PyrdxlP-dep_Trfase_small"/>
</dbReference>
<evidence type="ECO:0000256" key="6">
    <source>
        <dbReference type="RuleBase" id="RU003693"/>
    </source>
</evidence>
<reference evidence="8 9" key="1">
    <citation type="submission" date="2017-06" db="EMBL/GenBank/DDBJ databases">
        <authorList>
            <person name="Kim H.J."/>
            <person name="Triplett B.A."/>
        </authorList>
    </citation>
    <scope>NUCLEOTIDE SEQUENCE [LARGE SCALE GENOMIC DNA]</scope>
    <source>
        <strain evidence="8 9">DSM 25597</strain>
    </source>
</reference>
<dbReference type="Gene3D" id="3.90.1150.10">
    <property type="entry name" value="Aspartate Aminotransferase, domain 1"/>
    <property type="match status" value="1"/>
</dbReference>
<organism evidence="8 9">
    <name type="scientific">Dokdonia pacifica</name>
    <dbReference type="NCBI Taxonomy" id="1627892"/>
    <lineage>
        <taxon>Bacteria</taxon>
        <taxon>Pseudomonadati</taxon>
        <taxon>Bacteroidota</taxon>
        <taxon>Flavobacteriia</taxon>
        <taxon>Flavobacteriales</taxon>
        <taxon>Flavobacteriaceae</taxon>
        <taxon>Dokdonia</taxon>
    </lineage>
</organism>
<name>A0A238WPG5_9FLAO</name>
<evidence type="ECO:0000256" key="1">
    <source>
        <dbReference type="ARBA" id="ARBA00001933"/>
    </source>
</evidence>
<dbReference type="EMBL" id="FZNY01000001">
    <property type="protein sequence ID" value="SNR48500.1"/>
    <property type="molecule type" value="Genomic_DNA"/>
</dbReference>
<protein>
    <submittedName>
        <fullName evidence="8">8-amino-7-oxononanoate synthase</fullName>
    </submittedName>
</protein>
<dbReference type="Gene3D" id="3.40.640.10">
    <property type="entry name" value="Type I PLP-dependent aspartate aminotransferase-like (Major domain)"/>
    <property type="match status" value="1"/>
</dbReference>
<dbReference type="Pfam" id="PF00155">
    <property type="entry name" value="Aminotran_1_2"/>
    <property type="match status" value="1"/>
</dbReference>
<dbReference type="AlphaFoldDB" id="A0A238WPG5"/>
<dbReference type="OrthoDB" id="9807157at2"/>
<evidence type="ECO:0000256" key="5">
    <source>
        <dbReference type="ARBA" id="ARBA00022898"/>
    </source>
</evidence>
<keyword evidence="4" id="KW-0808">Transferase</keyword>
<sequence length="391" mass="43620">MKLPNKLQKKIEQRIKNNTLRSLGESNSLFDFSSNDYLGFSKNSSLLDKASEILRKNNIQHQGATGSRLLSGNHKLYTLAESAVASFHESETALIFNSGYDANIGFFQSVPQRGDVILYDEYIHASIRDGLTMSHAKSYKFIHNDLGDLEKKIANYALEETGQEIYVVTESVFSMDGDTPDLLAMQTLCDTYNAHLVVDEAHATGVIGRYGQGLVQQLGLEKKVFARIVTFGKAIGVHGAAILCNEKLREYLINFARSFIYTTALPPHTLATILAVYDELSFEAKNEPHSAITKLQNTIGVFTKQLETLKIKDHFIPSYSAIHCMIVPGSSQVSTLSRKLKQHGYNVKPILAPTVPEGQERLRFCLHSEMTEEKIKSVLSLLESFIHESIT</sequence>
<dbReference type="PANTHER" id="PTHR13693">
    <property type="entry name" value="CLASS II AMINOTRANSFERASE/8-AMINO-7-OXONONANOATE SYNTHASE"/>
    <property type="match status" value="1"/>
</dbReference>
<evidence type="ECO:0000256" key="3">
    <source>
        <dbReference type="ARBA" id="ARBA00010008"/>
    </source>
</evidence>
<keyword evidence="9" id="KW-1185">Reference proteome</keyword>
<evidence type="ECO:0000313" key="9">
    <source>
        <dbReference type="Proteomes" id="UP000198379"/>
    </source>
</evidence>
<accession>A0A238WPG5</accession>
<dbReference type="InterPro" id="IPR001917">
    <property type="entry name" value="Aminotrans_II_pyridoxalP_BS"/>
</dbReference>
<dbReference type="InterPro" id="IPR015421">
    <property type="entry name" value="PyrdxlP-dep_Trfase_major"/>
</dbReference>
<dbReference type="GO" id="GO:0030170">
    <property type="term" value="F:pyridoxal phosphate binding"/>
    <property type="evidence" value="ECO:0007669"/>
    <property type="project" value="InterPro"/>
</dbReference>
<dbReference type="SUPFAM" id="SSF53383">
    <property type="entry name" value="PLP-dependent transferases"/>
    <property type="match status" value="1"/>
</dbReference>
<keyword evidence="5 6" id="KW-0663">Pyridoxal phosphate</keyword>
<dbReference type="GO" id="GO:0016740">
    <property type="term" value="F:transferase activity"/>
    <property type="evidence" value="ECO:0007669"/>
    <property type="project" value="UniProtKB-KW"/>
</dbReference>
<evidence type="ECO:0000259" key="7">
    <source>
        <dbReference type="Pfam" id="PF00155"/>
    </source>
</evidence>
<dbReference type="PANTHER" id="PTHR13693:SF77">
    <property type="entry name" value="8-AMINO-7-OXONONANOATE SYNTHASE"/>
    <property type="match status" value="1"/>
</dbReference>
<comment type="pathway">
    <text evidence="2">Lipid metabolism.</text>
</comment>
<comment type="cofactor">
    <cofactor evidence="1 6">
        <name>pyridoxal 5'-phosphate</name>
        <dbReference type="ChEBI" id="CHEBI:597326"/>
    </cofactor>
</comment>
<comment type="similarity">
    <text evidence="3">Belongs to the class-II pyridoxal-phosphate-dependent aminotransferase family. BioF subfamily.</text>
</comment>
<proteinExistence type="inferred from homology"/>
<gene>
    <name evidence="8" type="ORF">SAMN06265376_1011302</name>
</gene>